<dbReference type="OMA" id="IHDMFPK"/>
<dbReference type="STRING" id="1071380.I2GYK2"/>
<dbReference type="GO" id="GO:0046872">
    <property type="term" value="F:metal ion binding"/>
    <property type="evidence" value="ECO:0007669"/>
    <property type="project" value="UniProtKB-KW"/>
</dbReference>
<dbReference type="PANTHER" id="PTHR12486:SF4">
    <property type="entry name" value="APRATAXIN"/>
    <property type="match status" value="1"/>
</dbReference>
<dbReference type="eggNOG" id="KOG0562">
    <property type="taxonomic scope" value="Eukaryota"/>
</dbReference>
<dbReference type="EMBL" id="HE806317">
    <property type="protein sequence ID" value="CCH59204.1"/>
    <property type="molecule type" value="Genomic_DNA"/>
</dbReference>
<sequence>MTKDYTFSFALESYILHPERFPKEVLYYDSHASIVHDGFPKSSFHILVLPRDLDLTLHNPNIALTSSTKRKYEKYIRICSDYIFHEFNKLYRLNPVNISDNPWFNSVGEIRNKRLFFKNFIQVGIHSVPSMSNLHIHVLTKDFNNEKLKRKRHFNSFNTDFFVKWENLPLAHAPLDEKKQEIYYNRNHHLICNYCHDNFKDDFGDFKKHITQEFEKYFIRIGPQFAIKQL</sequence>
<evidence type="ECO:0000256" key="3">
    <source>
        <dbReference type="ARBA" id="ARBA00022833"/>
    </source>
</evidence>
<dbReference type="KEGG" id="tbl:TBLA_0B03650"/>
<keyword evidence="4" id="KW-0238">DNA-binding</keyword>
<accession>I2GYK2</accession>
<keyword evidence="5" id="KW-0539">Nucleus</keyword>
<reference evidence="8 9" key="1">
    <citation type="journal article" date="2011" name="Proc. Natl. Acad. Sci. U.S.A.">
        <title>Evolutionary erosion of yeast sex chromosomes by mating-type switching accidents.</title>
        <authorList>
            <person name="Gordon J.L."/>
            <person name="Armisen D."/>
            <person name="Proux-Wera E."/>
            <person name="Oheigeartaigh S.S."/>
            <person name="Byrne K.P."/>
            <person name="Wolfe K.H."/>
        </authorList>
    </citation>
    <scope>NUCLEOTIDE SEQUENCE [LARGE SCALE GENOMIC DNA]</scope>
    <source>
        <strain evidence="9">ATCC 34711 / CBS 6284 / DSM 70876 / NBRC 10599 / NRRL Y-10934 / UCD 77-7</strain>
    </source>
</reference>
<feature type="domain" description="HIT" evidence="6">
    <location>
        <begin position="22"/>
        <end position="142"/>
    </location>
</feature>
<dbReference type="GO" id="GO:0003725">
    <property type="term" value="F:double-stranded RNA binding"/>
    <property type="evidence" value="ECO:0007669"/>
    <property type="project" value="TreeGrafter"/>
</dbReference>
<name>I2GYK2_HENB6</name>
<evidence type="ECO:0000256" key="4">
    <source>
        <dbReference type="ARBA" id="ARBA00023125"/>
    </source>
</evidence>
<keyword evidence="9" id="KW-1185">Reference proteome</keyword>
<evidence type="ECO:0000256" key="2">
    <source>
        <dbReference type="ARBA" id="ARBA00022723"/>
    </source>
</evidence>
<dbReference type="GO" id="GO:0003697">
    <property type="term" value="F:single-stranded DNA binding"/>
    <property type="evidence" value="ECO:0007669"/>
    <property type="project" value="TreeGrafter"/>
</dbReference>
<dbReference type="InterPro" id="IPR032566">
    <property type="entry name" value="Znf-C2HE"/>
</dbReference>
<keyword evidence="2" id="KW-0479">Metal-binding</keyword>
<dbReference type="GO" id="GO:0000012">
    <property type="term" value="P:single strand break repair"/>
    <property type="evidence" value="ECO:0007669"/>
    <property type="project" value="TreeGrafter"/>
</dbReference>
<dbReference type="GO" id="GO:0005634">
    <property type="term" value="C:nucleus"/>
    <property type="evidence" value="ECO:0007669"/>
    <property type="project" value="UniProtKB-SubCell"/>
</dbReference>
<keyword evidence="3" id="KW-0862">Zinc</keyword>
<dbReference type="OrthoDB" id="3512845at2759"/>
<feature type="domain" description="Aprataxin C2HE/C2H2/C2HC zinc finger" evidence="7">
    <location>
        <begin position="158"/>
        <end position="216"/>
    </location>
</feature>
<comment type="subcellular location">
    <subcellularLocation>
        <location evidence="1">Nucleus</location>
    </subcellularLocation>
</comment>
<gene>
    <name evidence="8" type="primary">TBLA0B03650</name>
    <name evidence="8" type="ORF">TBLA_0B03650</name>
</gene>
<dbReference type="FunCoup" id="I2GYK2">
    <property type="interactions" value="70"/>
</dbReference>
<dbReference type="GO" id="GO:0033699">
    <property type="term" value="F:DNA 5'-adenosine monophosphate hydrolase activity"/>
    <property type="evidence" value="ECO:0007669"/>
    <property type="project" value="EnsemblFungi"/>
</dbReference>
<evidence type="ECO:0000313" key="8">
    <source>
        <dbReference type="EMBL" id="CCH59204.1"/>
    </source>
</evidence>
<dbReference type="Pfam" id="PF16278">
    <property type="entry name" value="zf-C2HE"/>
    <property type="match status" value="1"/>
</dbReference>
<dbReference type="AlphaFoldDB" id="I2GYK2"/>
<dbReference type="GeneID" id="14494085"/>
<evidence type="ECO:0000313" key="9">
    <source>
        <dbReference type="Proteomes" id="UP000002866"/>
    </source>
</evidence>
<protein>
    <submittedName>
        <fullName evidence="8">Uncharacterized protein</fullName>
    </submittedName>
</protein>
<dbReference type="HOGENOM" id="CLU_066882_3_1_1"/>
<dbReference type="RefSeq" id="XP_004178723.1">
    <property type="nucleotide sequence ID" value="XM_004178675.1"/>
</dbReference>
<evidence type="ECO:0000259" key="6">
    <source>
        <dbReference type="Pfam" id="PF01230"/>
    </source>
</evidence>
<dbReference type="Gene3D" id="3.30.428.10">
    <property type="entry name" value="HIT-like"/>
    <property type="match status" value="1"/>
</dbReference>
<dbReference type="GO" id="GO:0030983">
    <property type="term" value="F:mismatched DNA binding"/>
    <property type="evidence" value="ECO:0007669"/>
    <property type="project" value="TreeGrafter"/>
</dbReference>
<proteinExistence type="predicted"/>
<dbReference type="PANTHER" id="PTHR12486">
    <property type="entry name" value="APRATAXIN-RELATED"/>
    <property type="match status" value="1"/>
</dbReference>
<evidence type="ECO:0000259" key="7">
    <source>
        <dbReference type="Pfam" id="PF16278"/>
    </source>
</evidence>
<evidence type="ECO:0000256" key="1">
    <source>
        <dbReference type="ARBA" id="ARBA00004123"/>
    </source>
</evidence>
<dbReference type="InterPro" id="IPR036265">
    <property type="entry name" value="HIT-like_sf"/>
</dbReference>
<dbReference type="InParanoid" id="I2GYK2"/>
<dbReference type="InterPro" id="IPR011146">
    <property type="entry name" value="HIT-like"/>
</dbReference>
<dbReference type="SUPFAM" id="SSF54197">
    <property type="entry name" value="HIT-like"/>
    <property type="match status" value="1"/>
</dbReference>
<evidence type="ECO:0000256" key="5">
    <source>
        <dbReference type="ARBA" id="ARBA00023242"/>
    </source>
</evidence>
<dbReference type="Proteomes" id="UP000002866">
    <property type="component" value="Chromosome 2"/>
</dbReference>
<dbReference type="Pfam" id="PF01230">
    <property type="entry name" value="HIT"/>
    <property type="match status" value="1"/>
</dbReference>
<dbReference type="GO" id="GO:1990165">
    <property type="term" value="F:single-strand break-containing DNA binding"/>
    <property type="evidence" value="ECO:0007669"/>
    <property type="project" value="TreeGrafter"/>
</dbReference>
<organism evidence="8 9">
    <name type="scientific">Henningerozyma blattae (strain ATCC 34711 / CBS 6284 / DSM 70876 / NBRC 10599 / NRRL Y-10934 / UCD 77-7)</name>
    <name type="common">Yeast</name>
    <name type="synonym">Tetrapisispora blattae</name>
    <dbReference type="NCBI Taxonomy" id="1071380"/>
    <lineage>
        <taxon>Eukaryota</taxon>
        <taxon>Fungi</taxon>
        <taxon>Dikarya</taxon>
        <taxon>Ascomycota</taxon>
        <taxon>Saccharomycotina</taxon>
        <taxon>Saccharomycetes</taxon>
        <taxon>Saccharomycetales</taxon>
        <taxon>Saccharomycetaceae</taxon>
        <taxon>Henningerozyma</taxon>
    </lineage>
</organism>